<dbReference type="OrthoDB" id="3773872at2759"/>
<feature type="region of interest" description="Disordered" evidence="1">
    <location>
        <begin position="25"/>
        <end position="50"/>
    </location>
</feature>
<reference evidence="2" key="1">
    <citation type="journal article" date="2020" name="Stud. Mycol.">
        <title>101 Dothideomycetes genomes: a test case for predicting lifestyles and emergence of pathogens.</title>
        <authorList>
            <person name="Haridas S."/>
            <person name="Albert R."/>
            <person name="Binder M."/>
            <person name="Bloem J."/>
            <person name="Labutti K."/>
            <person name="Salamov A."/>
            <person name="Andreopoulos B."/>
            <person name="Baker S."/>
            <person name="Barry K."/>
            <person name="Bills G."/>
            <person name="Bluhm B."/>
            <person name="Cannon C."/>
            <person name="Castanera R."/>
            <person name="Culley D."/>
            <person name="Daum C."/>
            <person name="Ezra D."/>
            <person name="Gonzalez J."/>
            <person name="Henrissat B."/>
            <person name="Kuo A."/>
            <person name="Liang C."/>
            <person name="Lipzen A."/>
            <person name="Lutzoni F."/>
            <person name="Magnuson J."/>
            <person name="Mondo S."/>
            <person name="Nolan M."/>
            <person name="Ohm R."/>
            <person name="Pangilinan J."/>
            <person name="Park H.-J."/>
            <person name="Ramirez L."/>
            <person name="Alfaro M."/>
            <person name="Sun H."/>
            <person name="Tritt A."/>
            <person name="Yoshinaga Y."/>
            <person name="Zwiers L.-H."/>
            <person name="Turgeon B."/>
            <person name="Goodwin S."/>
            <person name="Spatafora J."/>
            <person name="Crous P."/>
            <person name="Grigoriev I."/>
        </authorList>
    </citation>
    <scope>NUCLEOTIDE SEQUENCE</scope>
    <source>
        <strain evidence="2">CBS 123094</strain>
    </source>
</reference>
<dbReference type="EMBL" id="ML977582">
    <property type="protein sequence ID" value="KAF2001587.1"/>
    <property type="molecule type" value="Genomic_DNA"/>
</dbReference>
<dbReference type="Proteomes" id="UP000799779">
    <property type="component" value="Unassembled WGS sequence"/>
</dbReference>
<feature type="compositionally biased region" description="Basic and acidic residues" evidence="1">
    <location>
        <begin position="39"/>
        <end position="50"/>
    </location>
</feature>
<evidence type="ECO:0000256" key="1">
    <source>
        <dbReference type="SAM" id="MobiDB-lite"/>
    </source>
</evidence>
<evidence type="ECO:0000313" key="2">
    <source>
        <dbReference type="EMBL" id="KAF2001587.1"/>
    </source>
</evidence>
<gene>
    <name evidence="2" type="ORF">P154DRAFT_432760</name>
</gene>
<proteinExistence type="predicted"/>
<keyword evidence="3" id="KW-1185">Reference proteome</keyword>
<dbReference type="AlphaFoldDB" id="A0A6A5WJG2"/>
<protein>
    <submittedName>
        <fullName evidence="2">Uncharacterized protein</fullName>
    </submittedName>
</protein>
<feature type="non-terminal residue" evidence="2">
    <location>
        <position position="1"/>
    </location>
</feature>
<accession>A0A6A5WJG2</accession>
<evidence type="ECO:0000313" key="3">
    <source>
        <dbReference type="Proteomes" id="UP000799779"/>
    </source>
</evidence>
<name>A0A6A5WJG2_9PLEO</name>
<sequence length="50" mass="5812">SLHHLQVQNELLYHENSGLREALTTKSRHKNKGKALDLQQREEYHSGAVF</sequence>
<organism evidence="2 3">
    <name type="scientific">Amniculicola lignicola CBS 123094</name>
    <dbReference type="NCBI Taxonomy" id="1392246"/>
    <lineage>
        <taxon>Eukaryota</taxon>
        <taxon>Fungi</taxon>
        <taxon>Dikarya</taxon>
        <taxon>Ascomycota</taxon>
        <taxon>Pezizomycotina</taxon>
        <taxon>Dothideomycetes</taxon>
        <taxon>Pleosporomycetidae</taxon>
        <taxon>Pleosporales</taxon>
        <taxon>Amniculicolaceae</taxon>
        <taxon>Amniculicola</taxon>
    </lineage>
</organism>